<gene>
    <name evidence="1" type="ORF">FB192DRAFT_1352738</name>
</gene>
<evidence type="ECO:0000313" key="2">
    <source>
        <dbReference type="Proteomes" id="UP000469890"/>
    </source>
</evidence>
<proteinExistence type="predicted"/>
<organism evidence="1 2">
    <name type="scientific">Mucor circinelloides f. lusitanicus</name>
    <name type="common">Mucor racemosus var. lusitanicus</name>
    <dbReference type="NCBI Taxonomy" id="29924"/>
    <lineage>
        <taxon>Eukaryota</taxon>
        <taxon>Fungi</taxon>
        <taxon>Fungi incertae sedis</taxon>
        <taxon>Mucoromycota</taxon>
        <taxon>Mucoromycotina</taxon>
        <taxon>Mucoromycetes</taxon>
        <taxon>Mucorales</taxon>
        <taxon>Mucorineae</taxon>
        <taxon>Mucoraceae</taxon>
        <taxon>Mucor</taxon>
    </lineage>
</organism>
<dbReference type="EMBL" id="JAAECE010000001">
    <property type="protein sequence ID" value="KAF1806865.1"/>
    <property type="molecule type" value="Genomic_DNA"/>
</dbReference>
<evidence type="ECO:0000313" key="1">
    <source>
        <dbReference type="EMBL" id="KAF1806865.1"/>
    </source>
</evidence>
<sequence length="77" mass="9182">MKLMLLMMMVMLLLLLLLLLWLIWMDVSLWMDCNVDGWMDSNHRIARHVNFTRNSSTHRHSHSLTDSYTLSKTSLVY</sequence>
<dbReference type="AlphaFoldDB" id="A0A8H4BRT2"/>
<accession>A0A8H4BRT2</accession>
<name>A0A8H4BRT2_MUCCL</name>
<reference evidence="1 2" key="1">
    <citation type="submission" date="2019-09" db="EMBL/GenBank/DDBJ databases">
        <authorList>
            <consortium name="DOE Joint Genome Institute"/>
            <person name="Mondo S.J."/>
            <person name="Navarro-Mendoza M.I."/>
            <person name="Perez-Arques C."/>
            <person name="Panchal S."/>
            <person name="Nicolas F.E."/>
            <person name="Ganguly P."/>
            <person name="Pangilinan J."/>
            <person name="Grigoriev I."/>
            <person name="Heitman J."/>
            <person name="Sanya K."/>
            <person name="Garre V."/>
        </authorList>
    </citation>
    <scope>NUCLEOTIDE SEQUENCE [LARGE SCALE GENOMIC DNA]</scope>
    <source>
        <strain evidence="1 2">MU402</strain>
    </source>
</reference>
<comment type="caution">
    <text evidence="1">The sequence shown here is derived from an EMBL/GenBank/DDBJ whole genome shotgun (WGS) entry which is preliminary data.</text>
</comment>
<dbReference type="Proteomes" id="UP000469890">
    <property type="component" value="Unassembled WGS sequence"/>
</dbReference>
<protein>
    <submittedName>
        <fullName evidence="1">Uncharacterized protein</fullName>
    </submittedName>
</protein>